<dbReference type="PROSITE" id="PS50181">
    <property type="entry name" value="FBOX"/>
    <property type="match status" value="1"/>
</dbReference>
<protein>
    <submittedName>
        <fullName evidence="3 4">F-box/kelch-repeat protein At4g23580-like</fullName>
    </submittedName>
</protein>
<dbReference type="PANTHER" id="PTHR24414:SF184">
    <property type="entry name" value="GALACTOSE OXIDASE_KELCH REPEAT SUPERFAMILY PROTEIN"/>
    <property type="match status" value="1"/>
</dbReference>
<keyword evidence="2" id="KW-1185">Reference proteome</keyword>
<proteinExistence type="predicted"/>
<dbReference type="Pfam" id="PF00646">
    <property type="entry name" value="F-box"/>
    <property type="match status" value="1"/>
</dbReference>
<dbReference type="CDD" id="cd22152">
    <property type="entry name" value="F-box_AtAFR-like"/>
    <property type="match status" value="1"/>
</dbReference>
<dbReference type="InterPro" id="IPR057499">
    <property type="entry name" value="Kelch_FKB95"/>
</dbReference>
<dbReference type="Pfam" id="PF25210">
    <property type="entry name" value="Kelch_FKB95"/>
    <property type="match status" value="1"/>
</dbReference>
<dbReference type="RefSeq" id="XP_010486507.1">
    <property type="nucleotide sequence ID" value="XM_010488205.2"/>
</dbReference>
<dbReference type="InterPro" id="IPR001810">
    <property type="entry name" value="F-box_dom"/>
</dbReference>
<dbReference type="GeneID" id="104764634"/>
<evidence type="ECO:0000313" key="3">
    <source>
        <dbReference type="RefSeq" id="XP_010486506.1"/>
    </source>
</evidence>
<evidence type="ECO:0000259" key="1">
    <source>
        <dbReference type="PROSITE" id="PS50181"/>
    </source>
</evidence>
<sequence length="385" mass="44896">MNGEEPRRRRRMTILMLPNDLVYNCLARVSRLYYPILSLVSKRFRSLLASTELYQTRTLLGRTECCLYVCLRLHSGTQTLRWFTLSREPINSTKTLVPISSPNSPSALWSDAVMVGPNIYAIGGLVNDNASSSVMVMDCRSHTWREAPPMRVAREFHSDTWREAPPIPMRTYREFLHSACVLDGKIYVPGGSEDLDLTNWMEVLDTKTQTWEFFQIPSKEIFEGSKYLTAVYEGTFFVKCVYKHVMYKVHKGRWRAADIILKDSWGDRRYSCYCVIENVFYRYNDSKINWYDFNDRVRKTLKGFVGLPSLTRFSLAKMVDYRGKMALLWEEHVFVDNRKETRFWCAEIAIEKRHKQEIWGVVEWSGVVSTTSKPYSLAHVLATTI</sequence>
<dbReference type="Gene3D" id="2.120.10.80">
    <property type="entry name" value="Kelch-type beta propeller"/>
    <property type="match status" value="2"/>
</dbReference>
<accession>A0ABM0XIJ8</accession>
<dbReference type="Proteomes" id="UP000694864">
    <property type="component" value="Chromosome 19"/>
</dbReference>
<dbReference type="RefSeq" id="XP_010486506.1">
    <property type="nucleotide sequence ID" value="XM_010488204.2"/>
</dbReference>
<dbReference type="SUPFAM" id="SSF50965">
    <property type="entry name" value="Galactose oxidase, central domain"/>
    <property type="match status" value="1"/>
</dbReference>
<gene>
    <name evidence="3 4" type="primary">LOC104764634</name>
</gene>
<feature type="domain" description="F-box" evidence="1">
    <location>
        <begin position="11"/>
        <end position="57"/>
    </location>
</feature>
<dbReference type="InterPro" id="IPR015915">
    <property type="entry name" value="Kelch-typ_b-propeller"/>
</dbReference>
<dbReference type="SMART" id="SM00256">
    <property type="entry name" value="FBOX"/>
    <property type="match status" value="1"/>
</dbReference>
<reference evidence="2" key="2">
    <citation type="journal article" date="2014" name="Nat. Commun.">
        <title>The emerging biofuel crop Camelina sativa retains a highly undifferentiated hexaploid genome structure.</title>
        <authorList>
            <person name="Kagale S."/>
            <person name="Koh C."/>
            <person name="Nixon J."/>
            <person name="Bollina V."/>
            <person name="Clarke W.E."/>
            <person name="Tuteja R."/>
            <person name="Spillane C."/>
            <person name="Robinson S.J."/>
            <person name="Links M.G."/>
            <person name="Clarke C."/>
            <person name="Higgins E.E."/>
            <person name="Huebert T."/>
            <person name="Sharpe A.G."/>
            <person name="Parkin I.A."/>
        </authorList>
    </citation>
    <scope>NUCLEOTIDE SEQUENCE [LARGE SCALE GENOMIC DNA]</scope>
    <source>
        <strain evidence="2">r\DH55</strain>
    </source>
</reference>
<name>A0ABM0XIJ8_CAMSA</name>
<reference evidence="3 4" key="3">
    <citation type="submission" date="2025-05" db="UniProtKB">
        <authorList>
            <consortium name="RefSeq"/>
        </authorList>
    </citation>
    <scope>IDENTIFICATION</scope>
    <source>
        <tissue evidence="3 4">Leaf</tissue>
    </source>
</reference>
<evidence type="ECO:0000313" key="4">
    <source>
        <dbReference type="RefSeq" id="XP_010486507.1"/>
    </source>
</evidence>
<organism evidence="2 3">
    <name type="scientific">Camelina sativa</name>
    <name type="common">False flax</name>
    <name type="synonym">Myagrum sativum</name>
    <dbReference type="NCBI Taxonomy" id="90675"/>
    <lineage>
        <taxon>Eukaryota</taxon>
        <taxon>Viridiplantae</taxon>
        <taxon>Streptophyta</taxon>
        <taxon>Embryophyta</taxon>
        <taxon>Tracheophyta</taxon>
        <taxon>Spermatophyta</taxon>
        <taxon>Magnoliopsida</taxon>
        <taxon>eudicotyledons</taxon>
        <taxon>Gunneridae</taxon>
        <taxon>Pentapetalae</taxon>
        <taxon>rosids</taxon>
        <taxon>malvids</taxon>
        <taxon>Brassicales</taxon>
        <taxon>Brassicaceae</taxon>
        <taxon>Camelineae</taxon>
        <taxon>Camelina</taxon>
    </lineage>
</organism>
<dbReference type="PANTHER" id="PTHR24414">
    <property type="entry name" value="F-BOX/KELCH-REPEAT PROTEIN SKIP4"/>
    <property type="match status" value="1"/>
</dbReference>
<dbReference type="InterPro" id="IPR011043">
    <property type="entry name" value="Gal_Oxase/kelch_b-propeller"/>
</dbReference>
<evidence type="ECO:0000313" key="2">
    <source>
        <dbReference type="Proteomes" id="UP000694864"/>
    </source>
</evidence>
<reference evidence="2" key="1">
    <citation type="journal article" date="1997" name="Nucleic Acids Res.">
        <title>tRNAscan-SE: a program for improved detection of transfer RNA genes in genomic sequence.</title>
        <authorList>
            <person name="Lowe T.M."/>
            <person name="Eddy S.R."/>
        </authorList>
    </citation>
    <scope>NUCLEOTIDE SEQUENCE [LARGE SCALE GENOMIC DNA]</scope>
    <source>
        <strain evidence="2">r\DH55</strain>
    </source>
</reference>
<dbReference type="InterPro" id="IPR050354">
    <property type="entry name" value="F-box/kelch-repeat_ARATH"/>
</dbReference>